<dbReference type="Proteomes" id="UP001500383">
    <property type="component" value="Unassembled WGS sequence"/>
</dbReference>
<dbReference type="PROSITE" id="PS51384">
    <property type="entry name" value="FAD_FR"/>
    <property type="match status" value="1"/>
</dbReference>
<protein>
    <recommendedName>
        <fullName evidence="1">FAD-binding FR-type domain-containing protein</fullName>
    </recommendedName>
</protein>
<dbReference type="InterPro" id="IPR017938">
    <property type="entry name" value="Riboflavin_synthase-like_b-brl"/>
</dbReference>
<feature type="domain" description="FAD-binding FR-type" evidence="1">
    <location>
        <begin position="10"/>
        <end position="149"/>
    </location>
</feature>
<comment type="caution">
    <text evidence="2">The sequence shown here is derived from an EMBL/GenBank/DDBJ whole genome shotgun (WGS) entry which is preliminary data.</text>
</comment>
<keyword evidence="3" id="KW-1185">Reference proteome</keyword>
<accession>A0ABN2INF2</accession>
<dbReference type="Gene3D" id="3.40.50.80">
    <property type="entry name" value="Nucleotide-binding domain of ferredoxin-NADP reductase (FNR) module"/>
    <property type="match status" value="1"/>
</dbReference>
<dbReference type="PANTHER" id="PTHR30157">
    <property type="entry name" value="FERRIC REDUCTASE, NADPH-DEPENDENT"/>
    <property type="match status" value="1"/>
</dbReference>
<evidence type="ECO:0000259" key="1">
    <source>
        <dbReference type="PROSITE" id="PS51384"/>
    </source>
</evidence>
<dbReference type="InterPro" id="IPR039261">
    <property type="entry name" value="FNR_nucleotide-bd"/>
</dbReference>
<dbReference type="Pfam" id="PF08021">
    <property type="entry name" value="FAD_binding_9"/>
    <property type="match status" value="1"/>
</dbReference>
<name>A0ABN2INF2_9ACTN</name>
<dbReference type="InterPro" id="IPR007037">
    <property type="entry name" value="SIP_rossman_dom"/>
</dbReference>
<dbReference type="CDD" id="cd06193">
    <property type="entry name" value="siderophore_interacting"/>
    <property type="match status" value="1"/>
</dbReference>
<gene>
    <name evidence="2" type="ORF">GCM10009831_17800</name>
</gene>
<dbReference type="Pfam" id="PF04954">
    <property type="entry name" value="SIP"/>
    <property type="match status" value="1"/>
</dbReference>
<dbReference type="RefSeq" id="WP_107756260.1">
    <property type="nucleotide sequence ID" value="NZ_BAAAQG010000007.1"/>
</dbReference>
<sequence>MTAIAVEAPILVAQTRVVRVRELGESYLRLVLAGPDLSRWSRDVVDPGTVRDAYIKVFVPPPGGRGIVPDPLAIREWLTLPEQERGWMRTYTVRRADSVELDGEHVPALTVDVVVHPGADEGPGSGWARSVRPGDTVHLAGPGRGHAPWAAWAPGAAGRVVCAGDETAAPALLSIAGELAAEPRGTREVRIVLELPTPADVRALSAEAPETVTLLSRSGERGHALVHHLGGVLGVGQGCVESVLDGRRPAEREWQTATTVSAGDPYVFLAGEAGLVRAMRRLAVDGAGIPKGAVSFMGYWRRGAAES</sequence>
<dbReference type="EMBL" id="BAAAQG010000007">
    <property type="protein sequence ID" value="GAA1708545.1"/>
    <property type="molecule type" value="Genomic_DNA"/>
</dbReference>
<dbReference type="InterPro" id="IPR013113">
    <property type="entry name" value="SIP_FAD-bd"/>
</dbReference>
<dbReference type="InterPro" id="IPR017927">
    <property type="entry name" value="FAD-bd_FR_type"/>
</dbReference>
<dbReference type="SUPFAM" id="SSF63380">
    <property type="entry name" value="Riboflavin synthase domain-like"/>
    <property type="match status" value="1"/>
</dbReference>
<evidence type="ECO:0000313" key="3">
    <source>
        <dbReference type="Proteomes" id="UP001500383"/>
    </source>
</evidence>
<evidence type="ECO:0000313" key="2">
    <source>
        <dbReference type="EMBL" id="GAA1708545.1"/>
    </source>
</evidence>
<dbReference type="Gene3D" id="2.40.30.10">
    <property type="entry name" value="Translation factors"/>
    <property type="match status" value="1"/>
</dbReference>
<dbReference type="PANTHER" id="PTHR30157:SF0">
    <property type="entry name" value="NADPH-DEPENDENT FERRIC-CHELATE REDUCTASE"/>
    <property type="match status" value="1"/>
</dbReference>
<proteinExistence type="predicted"/>
<organism evidence="2 3">
    <name type="scientific">Dietzia cercidiphylli</name>
    <dbReference type="NCBI Taxonomy" id="498199"/>
    <lineage>
        <taxon>Bacteria</taxon>
        <taxon>Bacillati</taxon>
        <taxon>Actinomycetota</taxon>
        <taxon>Actinomycetes</taxon>
        <taxon>Mycobacteriales</taxon>
        <taxon>Dietziaceae</taxon>
        <taxon>Dietzia</taxon>
    </lineage>
</organism>
<reference evidence="2 3" key="1">
    <citation type="journal article" date="2019" name="Int. J. Syst. Evol. Microbiol.">
        <title>The Global Catalogue of Microorganisms (GCM) 10K type strain sequencing project: providing services to taxonomists for standard genome sequencing and annotation.</title>
        <authorList>
            <consortium name="The Broad Institute Genomics Platform"/>
            <consortium name="The Broad Institute Genome Sequencing Center for Infectious Disease"/>
            <person name="Wu L."/>
            <person name="Ma J."/>
        </authorList>
    </citation>
    <scope>NUCLEOTIDE SEQUENCE [LARGE SCALE GENOMIC DNA]</scope>
    <source>
        <strain evidence="2 3">JCM 16002</strain>
    </source>
</reference>
<dbReference type="InterPro" id="IPR039374">
    <property type="entry name" value="SIP_fam"/>
</dbReference>